<evidence type="ECO:0000313" key="4">
    <source>
        <dbReference type="Proteomes" id="UP000297229"/>
    </source>
</evidence>
<evidence type="ECO:0000256" key="2">
    <source>
        <dbReference type="SAM" id="Phobius"/>
    </source>
</evidence>
<keyword evidence="4" id="KW-1185">Reference proteome</keyword>
<organism evidence="3 4">
    <name type="scientific">Botrytis elliptica</name>
    <dbReference type="NCBI Taxonomy" id="278938"/>
    <lineage>
        <taxon>Eukaryota</taxon>
        <taxon>Fungi</taxon>
        <taxon>Dikarya</taxon>
        <taxon>Ascomycota</taxon>
        <taxon>Pezizomycotina</taxon>
        <taxon>Leotiomycetes</taxon>
        <taxon>Helotiales</taxon>
        <taxon>Sclerotiniaceae</taxon>
        <taxon>Botrytis</taxon>
    </lineage>
</organism>
<keyword evidence="2" id="KW-0812">Transmembrane</keyword>
<accession>A0A4Z1K4J9</accession>
<feature type="transmembrane region" description="Helical" evidence="2">
    <location>
        <begin position="209"/>
        <end position="227"/>
    </location>
</feature>
<evidence type="ECO:0000256" key="1">
    <source>
        <dbReference type="SAM" id="MobiDB-lite"/>
    </source>
</evidence>
<sequence>MSNFVIMNPESWTPELSSDEPKVYSPATVPPSVKNTLKQKAALWTQSTEPASIDSKNSEADTDTAEQSCNPEIPEAPADTDTVELSCNPEDSYKKLYAEMYKKAYNEAYHTACWDSFHRSYEAGFNAKFTDHYMKAYMSEFERIRTYDSESEEKWNKKSDALRKLDIDKIPFPNNEESKMIQLSTQMIELFKRMQELEKNGKRDMAQRGIIQLFSGLLAMLFMYLVMNMATGKV</sequence>
<dbReference type="Proteomes" id="UP000297229">
    <property type="component" value="Unassembled WGS sequence"/>
</dbReference>
<gene>
    <name evidence="3" type="ORF">BELL_0164g00220</name>
</gene>
<proteinExistence type="predicted"/>
<feature type="region of interest" description="Disordered" evidence="1">
    <location>
        <begin position="1"/>
        <end position="30"/>
    </location>
</feature>
<keyword evidence="2" id="KW-1133">Transmembrane helix</keyword>
<dbReference type="EMBL" id="PQXM01000163">
    <property type="protein sequence ID" value="TGO76293.1"/>
    <property type="molecule type" value="Genomic_DNA"/>
</dbReference>
<name>A0A4Z1K4J9_9HELO</name>
<keyword evidence="2" id="KW-0472">Membrane</keyword>
<dbReference type="AlphaFoldDB" id="A0A4Z1K4J9"/>
<reference evidence="3 4" key="1">
    <citation type="submission" date="2017-12" db="EMBL/GenBank/DDBJ databases">
        <title>Comparative genomics of Botrytis spp.</title>
        <authorList>
            <person name="Valero-Jimenez C.A."/>
            <person name="Tapia P."/>
            <person name="Veloso J."/>
            <person name="Silva-Moreno E."/>
            <person name="Staats M."/>
            <person name="Valdes J.H."/>
            <person name="Van Kan J.A.L."/>
        </authorList>
    </citation>
    <scope>NUCLEOTIDE SEQUENCE [LARGE SCALE GENOMIC DNA]</scope>
    <source>
        <strain evidence="3 4">Be9601</strain>
    </source>
</reference>
<evidence type="ECO:0000313" key="3">
    <source>
        <dbReference type="EMBL" id="TGO76293.1"/>
    </source>
</evidence>
<comment type="caution">
    <text evidence="3">The sequence shown here is derived from an EMBL/GenBank/DDBJ whole genome shotgun (WGS) entry which is preliminary data.</text>
</comment>
<feature type="region of interest" description="Disordered" evidence="1">
    <location>
        <begin position="44"/>
        <end position="83"/>
    </location>
</feature>
<feature type="compositionally biased region" description="Polar residues" evidence="1">
    <location>
        <begin position="1"/>
        <end position="16"/>
    </location>
</feature>
<protein>
    <submittedName>
        <fullName evidence="3">Uncharacterized protein</fullName>
    </submittedName>
</protein>